<dbReference type="EnsemblMetazoa" id="ACHR007911-RA">
    <property type="protein sequence ID" value="ACHR007911-PA"/>
    <property type="gene ID" value="ACHR007911"/>
</dbReference>
<evidence type="ECO:0000256" key="4">
    <source>
        <dbReference type="ARBA" id="ARBA00023242"/>
    </source>
</evidence>
<dbReference type="AlphaFoldDB" id="A0A182KAX4"/>
<reference evidence="5" key="2">
    <citation type="submission" date="2020-05" db="UniProtKB">
        <authorList>
            <consortium name="EnsemblMetazoa"/>
        </authorList>
    </citation>
    <scope>IDENTIFICATION</scope>
    <source>
        <strain evidence="5">ACHKN1017</strain>
    </source>
</reference>
<evidence type="ECO:0000256" key="3">
    <source>
        <dbReference type="ARBA" id="ARBA00022737"/>
    </source>
</evidence>
<reference evidence="6" key="1">
    <citation type="submission" date="2013-03" db="EMBL/GenBank/DDBJ databases">
        <title>The Genome Sequence of Anopheles christyi ACHKN1017.</title>
        <authorList>
            <consortium name="The Broad Institute Genomics Platform"/>
            <person name="Neafsey D.E."/>
            <person name="Besansky N."/>
            <person name="Walker B."/>
            <person name="Young S.K."/>
            <person name="Zeng Q."/>
            <person name="Gargeya S."/>
            <person name="Fitzgerald M."/>
            <person name="Haas B."/>
            <person name="Abouelleil A."/>
            <person name="Allen A.W."/>
            <person name="Alvarado L."/>
            <person name="Arachchi H.M."/>
            <person name="Berlin A.M."/>
            <person name="Chapman S.B."/>
            <person name="Gainer-Dewar J."/>
            <person name="Goldberg J."/>
            <person name="Griggs A."/>
            <person name="Gujja S."/>
            <person name="Hansen M."/>
            <person name="Howarth C."/>
            <person name="Imamovic A."/>
            <person name="Ireland A."/>
            <person name="Larimer J."/>
            <person name="McCowan C."/>
            <person name="Murphy C."/>
            <person name="Pearson M."/>
            <person name="Poon T.W."/>
            <person name="Priest M."/>
            <person name="Roberts A."/>
            <person name="Saif S."/>
            <person name="Shea T."/>
            <person name="Sisk P."/>
            <person name="Sykes S."/>
            <person name="Wortman J."/>
            <person name="Nusbaum C."/>
            <person name="Birren B."/>
        </authorList>
    </citation>
    <scope>NUCLEOTIDE SEQUENCE [LARGE SCALE GENOMIC DNA]</scope>
    <source>
        <strain evidence="6">ACHKN1017</strain>
    </source>
</reference>
<dbReference type="PANTHER" id="PTHR22652:SF0">
    <property type="entry name" value="NUCLEOPORIN NUP43"/>
    <property type="match status" value="1"/>
</dbReference>
<proteinExistence type="predicted"/>
<dbReference type="SMART" id="SM00320">
    <property type="entry name" value="WD40"/>
    <property type="match status" value="4"/>
</dbReference>
<keyword evidence="3" id="KW-0677">Repeat</keyword>
<accession>A0A182KAX4</accession>
<evidence type="ECO:0000256" key="2">
    <source>
        <dbReference type="ARBA" id="ARBA00022574"/>
    </source>
</evidence>
<dbReference type="Proteomes" id="UP000075881">
    <property type="component" value="Unassembled WGS sequence"/>
</dbReference>
<dbReference type="InterPro" id="IPR036322">
    <property type="entry name" value="WD40_repeat_dom_sf"/>
</dbReference>
<dbReference type="PANTHER" id="PTHR22652">
    <property type="entry name" value="NUCLEOPORIN NUP43"/>
    <property type="match status" value="1"/>
</dbReference>
<name>A0A182KAX4_9DIPT</name>
<comment type="subcellular location">
    <subcellularLocation>
        <location evidence="1">Nucleus</location>
    </subcellularLocation>
</comment>
<dbReference type="InterPro" id="IPR001680">
    <property type="entry name" value="WD40_rpt"/>
</dbReference>
<keyword evidence="2" id="KW-0853">WD repeat</keyword>
<dbReference type="Gene3D" id="2.130.10.10">
    <property type="entry name" value="YVTN repeat-like/Quinoprotein amine dehydrogenase"/>
    <property type="match status" value="1"/>
</dbReference>
<organism evidence="5 6">
    <name type="scientific">Anopheles christyi</name>
    <dbReference type="NCBI Taxonomy" id="43041"/>
    <lineage>
        <taxon>Eukaryota</taxon>
        <taxon>Metazoa</taxon>
        <taxon>Ecdysozoa</taxon>
        <taxon>Arthropoda</taxon>
        <taxon>Hexapoda</taxon>
        <taxon>Insecta</taxon>
        <taxon>Pterygota</taxon>
        <taxon>Neoptera</taxon>
        <taxon>Endopterygota</taxon>
        <taxon>Diptera</taxon>
        <taxon>Nematocera</taxon>
        <taxon>Culicoidea</taxon>
        <taxon>Culicidae</taxon>
        <taxon>Anophelinae</taxon>
        <taxon>Anopheles</taxon>
    </lineage>
</organism>
<sequence>MDPAGTGGGKSGEILSFLLAGKLSQVRWLPNQTEDEHFFVTGSWGDKVNTVHLWNLVHDELTGEDETGVPLMPKATANFAVTGTLSVLDLNRESTLSYDFTHKYNLHDLHSCNGQRSVCTSVSAFNQYIVTGGEDGNVNIVSGDAGKVIRTIRDSVNSSSIQCVSFIYPDLVIVGRQYGLIDCYDTRDERSKPVFSVETCHEDDRDMNKPTCMNHFPKNKQIVVIGLENGSIVMWDIRKPYGASVLFGGHESPVTDIQFAKEEQNVMVSADMGGLVTQWTLNSCSSWVEDFIESRRPRMKEFKPINTIDMNVRHMICGGDAEMLYLMDMIE</sequence>
<evidence type="ECO:0000313" key="6">
    <source>
        <dbReference type="Proteomes" id="UP000075881"/>
    </source>
</evidence>
<keyword evidence="6" id="KW-1185">Reference proteome</keyword>
<dbReference type="InterPro" id="IPR015943">
    <property type="entry name" value="WD40/YVTN_repeat-like_dom_sf"/>
</dbReference>
<keyword evidence="4" id="KW-0539">Nucleus</keyword>
<dbReference type="Pfam" id="PF00400">
    <property type="entry name" value="WD40"/>
    <property type="match status" value="1"/>
</dbReference>
<dbReference type="SUPFAM" id="SSF50978">
    <property type="entry name" value="WD40 repeat-like"/>
    <property type="match status" value="1"/>
</dbReference>
<dbReference type="GO" id="GO:0031080">
    <property type="term" value="C:nuclear pore outer ring"/>
    <property type="evidence" value="ECO:0007669"/>
    <property type="project" value="TreeGrafter"/>
</dbReference>
<dbReference type="VEuPathDB" id="VectorBase:ACHR007911"/>
<protein>
    <submittedName>
        <fullName evidence="5">Uncharacterized protein</fullName>
    </submittedName>
</protein>
<evidence type="ECO:0000256" key="1">
    <source>
        <dbReference type="ARBA" id="ARBA00004123"/>
    </source>
</evidence>
<evidence type="ECO:0000313" key="5">
    <source>
        <dbReference type="EnsemblMetazoa" id="ACHR007911-PA"/>
    </source>
</evidence>
<dbReference type="STRING" id="43041.A0A182KAX4"/>